<comment type="caution">
    <text evidence="3">The sequence shown here is derived from an EMBL/GenBank/DDBJ whole genome shotgun (WGS) entry which is preliminary data.</text>
</comment>
<dbReference type="SUPFAM" id="SSF101898">
    <property type="entry name" value="NHL repeat"/>
    <property type="match status" value="1"/>
</dbReference>
<evidence type="ECO:0000313" key="3">
    <source>
        <dbReference type="EMBL" id="CAH3178984.1"/>
    </source>
</evidence>
<organism evidence="3 4">
    <name type="scientific">Porites lobata</name>
    <dbReference type="NCBI Taxonomy" id="104759"/>
    <lineage>
        <taxon>Eukaryota</taxon>
        <taxon>Metazoa</taxon>
        <taxon>Cnidaria</taxon>
        <taxon>Anthozoa</taxon>
        <taxon>Hexacorallia</taxon>
        <taxon>Scleractinia</taxon>
        <taxon>Fungiina</taxon>
        <taxon>Poritidae</taxon>
        <taxon>Porites</taxon>
    </lineage>
</organism>
<dbReference type="InterPro" id="IPR001258">
    <property type="entry name" value="NHL_repeat"/>
</dbReference>
<proteinExistence type="predicted"/>
<protein>
    <submittedName>
        <fullName evidence="3">Uncharacterized protein</fullName>
    </submittedName>
</protein>
<dbReference type="InterPro" id="IPR011042">
    <property type="entry name" value="6-blade_b-propeller_TolB-like"/>
</dbReference>
<keyword evidence="1" id="KW-0677">Repeat</keyword>
<evidence type="ECO:0000256" key="1">
    <source>
        <dbReference type="ARBA" id="ARBA00022737"/>
    </source>
</evidence>
<dbReference type="PANTHER" id="PTHR24104:SF47">
    <property type="entry name" value="E3 UBIQUITIN-PROTEIN LIGASE NHLRC1"/>
    <property type="match status" value="1"/>
</dbReference>
<dbReference type="PANTHER" id="PTHR24104">
    <property type="entry name" value="E3 UBIQUITIN-PROTEIN LIGASE NHLRC1-RELATED"/>
    <property type="match status" value="1"/>
</dbReference>
<dbReference type="Proteomes" id="UP001159405">
    <property type="component" value="Unassembled WGS sequence"/>
</dbReference>
<dbReference type="InterPro" id="IPR050952">
    <property type="entry name" value="TRIM-NHL_E3_ligases"/>
</dbReference>
<dbReference type="Pfam" id="PF01436">
    <property type="entry name" value="NHL"/>
    <property type="match status" value="1"/>
</dbReference>
<evidence type="ECO:0000256" key="2">
    <source>
        <dbReference type="PROSITE-ProRule" id="PRU00504"/>
    </source>
</evidence>
<accession>A0ABN8RHU9</accession>
<dbReference type="EMBL" id="CALNXK010000248">
    <property type="protein sequence ID" value="CAH3178984.1"/>
    <property type="molecule type" value="Genomic_DNA"/>
</dbReference>
<reference evidence="3 4" key="1">
    <citation type="submission" date="2022-05" db="EMBL/GenBank/DDBJ databases">
        <authorList>
            <consortium name="Genoscope - CEA"/>
            <person name="William W."/>
        </authorList>
    </citation>
    <scope>NUCLEOTIDE SEQUENCE [LARGE SCALE GENOMIC DNA]</scope>
</reference>
<name>A0ABN8RHU9_9CNID</name>
<keyword evidence="4" id="KW-1185">Reference proteome</keyword>
<dbReference type="Gene3D" id="2.120.10.30">
    <property type="entry name" value="TolB, C-terminal domain"/>
    <property type="match status" value="1"/>
</dbReference>
<sequence length="582" mass="65908">MELVSFALFAFKCGAYLVWKIKKQEILKTLQDSKLLDGKFREIILTEVDSINLKLDSQARKDLHASISFYKEGLAILNEVLDNIKRRTGKELIAEEATLEAECIGAPSTLNTKADFLNAVTNNYERLELTDLNERERSIFEKAKKPFADAAYKAAEAFSNAELRTSERIQSMSIRIMAKILENMEDASIALLSCRSFLRELNSLSDVQDIFRLAVTTTGKKSPFNHEENIRIFAGVCHLNRMVFEVFQLAYKNKVPWDFPPIIAKDGGKVVHRIDPLRDVRVTEALSRWHHQKKKETLLLSVTVFSVARLFGSEKTKLISPRDITSNNQGQIIVADNGDHIIKVFDESGECMQSFFALPSYLADEDICGVATDHEDNIFVLIMIDKFHFKVFLFDKDGQLLNKFPLKEGVHSSMVINQRGELLVLVEEKDTKRFAVQKYKTSNGKSVKIFGQDILEEPKDITVTHGGHCLVLNRNGRVTVFDVEGNHQKELDFDYADDALAEAIAFHSESNHVVISNLQPEFRVKVSIFNDHRDCERSIFQGAEQLSREEQRECVPPKIAVTKDGNIAILSGFVGECKVIVV</sequence>
<dbReference type="PROSITE" id="PS51125">
    <property type="entry name" value="NHL"/>
    <property type="match status" value="1"/>
</dbReference>
<feature type="repeat" description="NHL" evidence="2">
    <location>
        <begin position="311"/>
        <end position="348"/>
    </location>
</feature>
<gene>
    <name evidence="3" type="ORF">PLOB_00021195</name>
</gene>
<evidence type="ECO:0000313" key="4">
    <source>
        <dbReference type="Proteomes" id="UP001159405"/>
    </source>
</evidence>